<dbReference type="InterPro" id="IPR017451">
    <property type="entry name" value="F-box-assoc_interact_dom"/>
</dbReference>
<comment type="caution">
    <text evidence="2">The sequence shown here is derived from an EMBL/GenBank/DDBJ whole genome shotgun (WGS) entry which is preliminary data.</text>
</comment>
<reference evidence="2 3" key="1">
    <citation type="submission" date="2020-10" db="EMBL/GenBank/DDBJ databases">
        <title>The Coptis chinensis genome and diversification of protoberbering-type alkaloids.</title>
        <authorList>
            <person name="Wang B."/>
            <person name="Shu S."/>
            <person name="Song C."/>
            <person name="Liu Y."/>
        </authorList>
    </citation>
    <scope>NUCLEOTIDE SEQUENCE [LARGE SCALE GENOMIC DNA]</scope>
    <source>
        <strain evidence="2">HL-2020</strain>
        <tissue evidence="2">Leaf</tissue>
    </source>
</reference>
<evidence type="ECO:0000313" key="2">
    <source>
        <dbReference type="EMBL" id="KAF9624626.1"/>
    </source>
</evidence>
<gene>
    <name evidence="2" type="ORF">IFM89_012048</name>
</gene>
<dbReference type="Pfam" id="PF08268">
    <property type="entry name" value="FBA_3"/>
    <property type="match status" value="1"/>
</dbReference>
<proteinExistence type="predicted"/>
<evidence type="ECO:0000313" key="3">
    <source>
        <dbReference type="Proteomes" id="UP000631114"/>
    </source>
</evidence>
<protein>
    <recommendedName>
        <fullName evidence="1">F-box associated beta-propeller type 3 domain-containing protein</fullName>
    </recommendedName>
</protein>
<dbReference type="PANTHER" id="PTHR31672:SF13">
    <property type="entry name" value="F-BOX PROTEIN CPR30-LIKE"/>
    <property type="match status" value="1"/>
</dbReference>
<keyword evidence="3" id="KW-1185">Reference proteome</keyword>
<dbReference type="EMBL" id="JADFTS010000001">
    <property type="protein sequence ID" value="KAF9624626.1"/>
    <property type="molecule type" value="Genomic_DNA"/>
</dbReference>
<organism evidence="2 3">
    <name type="scientific">Coptis chinensis</name>
    <dbReference type="NCBI Taxonomy" id="261450"/>
    <lineage>
        <taxon>Eukaryota</taxon>
        <taxon>Viridiplantae</taxon>
        <taxon>Streptophyta</taxon>
        <taxon>Embryophyta</taxon>
        <taxon>Tracheophyta</taxon>
        <taxon>Spermatophyta</taxon>
        <taxon>Magnoliopsida</taxon>
        <taxon>Ranunculales</taxon>
        <taxon>Ranunculaceae</taxon>
        <taxon>Coptidoideae</taxon>
        <taxon>Coptis</taxon>
    </lineage>
</organism>
<dbReference type="InterPro" id="IPR050796">
    <property type="entry name" value="SCF_F-box_component"/>
</dbReference>
<dbReference type="OrthoDB" id="5319261at2759"/>
<feature type="domain" description="F-box associated beta-propeller type 3" evidence="1">
    <location>
        <begin position="123"/>
        <end position="312"/>
    </location>
</feature>
<name>A0A835MI63_9MAGN</name>
<evidence type="ECO:0000259" key="1">
    <source>
        <dbReference type="Pfam" id="PF08268"/>
    </source>
</evidence>
<accession>A0A835MI63</accession>
<dbReference type="Proteomes" id="UP000631114">
    <property type="component" value="Unassembled WGS sequence"/>
</dbReference>
<dbReference type="InterPro" id="IPR013187">
    <property type="entry name" value="F-box-assoc_dom_typ3"/>
</dbReference>
<sequence>MDQEAGASFALVELFLLRPAALDGDVEFLLLARIDRLGTFSRMEKVKELSLGRKSGASVCVAAVQSNATQEVVSLLPELISDILSRLTIEDIVRFKSVSNYLRADEWKGKEIPVDNVPGDYGITLCSCHGLLCVFACSTLCSKSASLVIYNPITRESLELPETGFDLKAAYLSVGFGFDSTSKKYKVVQFFKFRIGNDQCMKGEIITLGEGSWRELDLSGMVLCDRVAKSVFLDGALHWMIESEDHSGCDKILVLDLCDENFQTIKPPSSIIDAIRYPAKVFLLNLGGSLSLVEHNSCEHFCVWRIVHANTKKDYKFYKSSHSMTMPYNTFIDNVGLQDVLIDNNFLFHVKLGNLGLGIDRKDHLSLYLPEKGKYQTVMVSGSPKTFNANMFVPCLVSPSAFGNGEQKSQSKAK</sequence>
<dbReference type="PANTHER" id="PTHR31672">
    <property type="entry name" value="BNACNNG10540D PROTEIN"/>
    <property type="match status" value="1"/>
</dbReference>
<dbReference type="AlphaFoldDB" id="A0A835MI63"/>
<dbReference type="NCBIfam" id="TIGR01640">
    <property type="entry name" value="F_box_assoc_1"/>
    <property type="match status" value="1"/>
</dbReference>